<name>A0AAV5GDR7_9BASI</name>
<evidence type="ECO:0000313" key="3">
    <source>
        <dbReference type="EMBL" id="GJN87232.1"/>
    </source>
</evidence>
<evidence type="ECO:0000313" key="4">
    <source>
        <dbReference type="Proteomes" id="UP001342314"/>
    </source>
</evidence>
<keyword evidence="1" id="KW-0472">Membrane</keyword>
<gene>
    <name evidence="3" type="ORF">Rhopal_000177-T1</name>
</gene>
<protein>
    <recommendedName>
        <fullName evidence="2">DUF6534 domain-containing protein</fullName>
    </recommendedName>
</protein>
<feature type="transmembrane region" description="Helical" evidence="1">
    <location>
        <begin position="163"/>
        <end position="185"/>
    </location>
</feature>
<evidence type="ECO:0000256" key="1">
    <source>
        <dbReference type="SAM" id="Phobius"/>
    </source>
</evidence>
<dbReference type="Proteomes" id="UP001342314">
    <property type="component" value="Unassembled WGS sequence"/>
</dbReference>
<reference evidence="3 4" key="1">
    <citation type="submission" date="2021-12" db="EMBL/GenBank/DDBJ databases">
        <title>High titer production of polyol ester of fatty acids by Rhodotorula paludigena BS15 towards product separation-free biomass refinery.</title>
        <authorList>
            <person name="Mano J."/>
            <person name="Ono H."/>
            <person name="Tanaka T."/>
            <person name="Naito K."/>
            <person name="Sushida H."/>
            <person name="Ike M."/>
            <person name="Tokuyasu K."/>
            <person name="Kitaoka M."/>
        </authorList>
    </citation>
    <scope>NUCLEOTIDE SEQUENCE [LARGE SCALE GENOMIC DNA]</scope>
    <source>
        <strain evidence="3 4">BS15</strain>
    </source>
</reference>
<feature type="domain" description="DUF6534" evidence="2">
    <location>
        <begin position="99"/>
        <end position="189"/>
    </location>
</feature>
<dbReference type="EMBL" id="BQKY01000001">
    <property type="protein sequence ID" value="GJN87232.1"/>
    <property type="molecule type" value="Genomic_DNA"/>
</dbReference>
<dbReference type="PANTHER" id="PTHR40465">
    <property type="entry name" value="CHROMOSOME 1, WHOLE GENOME SHOTGUN SEQUENCE"/>
    <property type="match status" value="1"/>
</dbReference>
<keyword evidence="1" id="KW-0812">Transmembrane</keyword>
<dbReference type="InterPro" id="IPR045339">
    <property type="entry name" value="DUF6534"/>
</dbReference>
<dbReference type="AlphaFoldDB" id="A0AAV5GDR7"/>
<feature type="transmembrane region" description="Helical" evidence="1">
    <location>
        <begin position="22"/>
        <end position="44"/>
    </location>
</feature>
<keyword evidence="4" id="KW-1185">Reference proteome</keyword>
<sequence length="291" mass="31378">MATGLVCAMGARYALKFHKDRLWLRLGVAAAVIWSIADTLFEFYAVSGGQWIPVGVLVILSLCTYSCSSYMTWYLTQEDSILAFTKLKTVTYSWYIGLLVTDLCTTAGLVWYLVIAPRREVKAADVKMSTQLKHVVLKAAQVNAVAAVSQIVLFITYSQYPSATYYVYIGFLEVKIYAGSFIATLNSRSAHGSGDFDESTFSRSKRGLGGGFGGFNGGLDQPVQVTVRQEMQIEAEDDDFASVSGKGASNAGVSVGGAFPVASQLPGSTYRVQFDESPRDVGMGKSSAMAA</sequence>
<dbReference type="Pfam" id="PF20152">
    <property type="entry name" value="DUF6534"/>
    <property type="match status" value="1"/>
</dbReference>
<organism evidence="3 4">
    <name type="scientific">Rhodotorula paludigena</name>
    <dbReference type="NCBI Taxonomy" id="86838"/>
    <lineage>
        <taxon>Eukaryota</taxon>
        <taxon>Fungi</taxon>
        <taxon>Dikarya</taxon>
        <taxon>Basidiomycota</taxon>
        <taxon>Pucciniomycotina</taxon>
        <taxon>Microbotryomycetes</taxon>
        <taxon>Sporidiobolales</taxon>
        <taxon>Sporidiobolaceae</taxon>
        <taxon>Rhodotorula</taxon>
    </lineage>
</organism>
<proteinExistence type="predicted"/>
<accession>A0AAV5GDR7</accession>
<keyword evidence="1" id="KW-1133">Transmembrane helix</keyword>
<feature type="transmembrane region" description="Helical" evidence="1">
    <location>
        <begin position="51"/>
        <end position="72"/>
    </location>
</feature>
<feature type="transmembrane region" description="Helical" evidence="1">
    <location>
        <begin position="92"/>
        <end position="114"/>
    </location>
</feature>
<comment type="caution">
    <text evidence="3">The sequence shown here is derived from an EMBL/GenBank/DDBJ whole genome shotgun (WGS) entry which is preliminary data.</text>
</comment>
<evidence type="ECO:0000259" key="2">
    <source>
        <dbReference type="Pfam" id="PF20152"/>
    </source>
</evidence>
<feature type="transmembrane region" description="Helical" evidence="1">
    <location>
        <begin position="135"/>
        <end position="157"/>
    </location>
</feature>
<dbReference type="PANTHER" id="PTHR40465:SF1">
    <property type="entry name" value="DUF6534 DOMAIN-CONTAINING PROTEIN"/>
    <property type="match status" value="1"/>
</dbReference>